<protein>
    <submittedName>
        <fullName evidence="1">Uncharacterized protein</fullName>
    </submittedName>
</protein>
<reference evidence="1" key="1">
    <citation type="journal article" date="2015" name="Proc. Natl. Acad. Sci. U.S.A.">
        <title>Networks of energetic and metabolic interactions define dynamics in microbial communities.</title>
        <authorList>
            <person name="Embree M."/>
            <person name="Liu J.K."/>
            <person name="Al-Bassam M.M."/>
            <person name="Zengler K."/>
        </authorList>
    </citation>
    <scope>NUCLEOTIDE SEQUENCE</scope>
</reference>
<dbReference type="AlphaFoldDB" id="A0A0W8E181"/>
<evidence type="ECO:0000313" key="1">
    <source>
        <dbReference type="EMBL" id="KUG02423.1"/>
    </source>
</evidence>
<sequence>MYNKWLEITSGSDGIIEVYGYMADYNLCFFSRIIIVDNV</sequence>
<proteinExistence type="predicted"/>
<organism evidence="1">
    <name type="scientific">hydrocarbon metagenome</name>
    <dbReference type="NCBI Taxonomy" id="938273"/>
    <lineage>
        <taxon>unclassified sequences</taxon>
        <taxon>metagenomes</taxon>
        <taxon>ecological metagenomes</taxon>
    </lineage>
</organism>
<dbReference type="EMBL" id="LNQE01001920">
    <property type="protein sequence ID" value="KUG02423.1"/>
    <property type="molecule type" value="Genomic_DNA"/>
</dbReference>
<comment type="caution">
    <text evidence="1">The sequence shown here is derived from an EMBL/GenBank/DDBJ whole genome shotgun (WGS) entry which is preliminary data.</text>
</comment>
<accession>A0A0W8E181</accession>
<name>A0A0W8E181_9ZZZZ</name>
<gene>
    <name evidence="1" type="ORF">ASZ90_020245</name>
</gene>